<dbReference type="EMBL" id="NQJD01000001">
    <property type="protein sequence ID" value="TAA76241.1"/>
    <property type="molecule type" value="Genomic_DNA"/>
</dbReference>
<organism evidence="1 2">
    <name type="scientific">Candidatus Electronema aureum</name>
    <dbReference type="NCBI Taxonomy" id="2005002"/>
    <lineage>
        <taxon>Bacteria</taxon>
        <taxon>Pseudomonadati</taxon>
        <taxon>Thermodesulfobacteriota</taxon>
        <taxon>Desulfobulbia</taxon>
        <taxon>Desulfobulbales</taxon>
        <taxon>Desulfobulbaceae</taxon>
        <taxon>Candidatus Electronema</taxon>
    </lineage>
</organism>
<gene>
    <name evidence="1" type="ORF">CDV28_101143</name>
</gene>
<dbReference type="AlphaFoldDB" id="A0A521G5N7"/>
<dbReference type="Proteomes" id="UP000316238">
    <property type="component" value="Unassembled WGS sequence"/>
</dbReference>
<accession>A0A521G5N7</accession>
<reference evidence="1" key="1">
    <citation type="submission" date="2017-07" db="EMBL/GenBank/DDBJ databases">
        <title>The cable genome - Insights into the physiology and evolution of filamentous bacteria capable of sulfide oxidation via long distance electron transfer.</title>
        <authorList>
            <person name="Thorup C."/>
            <person name="Bjerg J.T."/>
            <person name="Schreiber L."/>
            <person name="Nielsen L.P."/>
            <person name="Kjeldsen K.U."/>
            <person name="Boesen T."/>
            <person name="Boggild A."/>
            <person name="Meysman F."/>
            <person name="Geelhoed J."/>
            <person name="Schramm A."/>
        </authorList>
    </citation>
    <scope>NUCLEOTIDE SEQUENCE [LARGE SCALE GENOMIC DNA]</scope>
    <source>
        <strain evidence="1">GS</strain>
    </source>
</reference>
<keyword evidence="2" id="KW-1185">Reference proteome</keyword>
<sequence length="85" mass="9553">MQMLSLSIPYSNDLLVSTGQSKENLEQDLCVLLAVKLFELRRLSLGKAAQIGGMSKLRFMEELERMGIPVINLDDGQIEEELRDA</sequence>
<protein>
    <submittedName>
        <fullName evidence="1">Antitoxin, contains HTH domain</fullName>
    </submittedName>
</protein>
<comment type="caution">
    <text evidence="1">The sequence shown here is derived from an EMBL/GenBank/DDBJ whole genome shotgun (WGS) entry which is preliminary data.</text>
</comment>
<name>A0A521G5N7_9BACT</name>
<evidence type="ECO:0000313" key="1">
    <source>
        <dbReference type="EMBL" id="TAA76241.1"/>
    </source>
</evidence>
<dbReference type="Pfam" id="PF03683">
    <property type="entry name" value="UPF0175"/>
    <property type="match status" value="1"/>
</dbReference>
<dbReference type="InterPro" id="IPR005368">
    <property type="entry name" value="UPF0175"/>
</dbReference>
<proteinExistence type="predicted"/>
<evidence type="ECO:0000313" key="2">
    <source>
        <dbReference type="Proteomes" id="UP000316238"/>
    </source>
</evidence>